<dbReference type="RefSeq" id="WP_046315464.1">
    <property type="nucleotide sequence ID" value="NZ_JBHSZT010000003.1"/>
</dbReference>
<protein>
    <recommendedName>
        <fullName evidence="1">HTH LytTR-type domain-containing protein</fullName>
    </recommendedName>
</protein>
<dbReference type="InterPro" id="IPR046947">
    <property type="entry name" value="LytR-like"/>
</dbReference>
<dbReference type="STRING" id="1218492.JG30_02280"/>
<accession>A0A0F4LWU5</accession>
<organism evidence="2 3">
    <name type="scientific">Bombilactobacillus mellifer</name>
    <dbReference type="NCBI Taxonomy" id="1218492"/>
    <lineage>
        <taxon>Bacteria</taxon>
        <taxon>Bacillati</taxon>
        <taxon>Bacillota</taxon>
        <taxon>Bacilli</taxon>
        <taxon>Lactobacillales</taxon>
        <taxon>Lactobacillaceae</taxon>
        <taxon>Bombilactobacillus</taxon>
    </lineage>
</organism>
<dbReference type="GO" id="GO:0003677">
    <property type="term" value="F:DNA binding"/>
    <property type="evidence" value="ECO:0007669"/>
    <property type="project" value="InterPro"/>
</dbReference>
<evidence type="ECO:0000259" key="1">
    <source>
        <dbReference type="PROSITE" id="PS50930"/>
    </source>
</evidence>
<dbReference type="InterPro" id="IPR007492">
    <property type="entry name" value="LytTR_DNA-bd_dom"/>
</dbReference>
<name>A0A0F4LWU5_9LACO</name>
<dbReference type="Pfam" id="PF04397">
    <property type="entry name" value="LytTR"/>
    <property type="match status" value="1"/>
</dbReference>
<dbReference type="PANTHER" id="PTHR37299:SF1">
    <property type="entry name" value="STAGE 0 SPORULATION PROTEIN A HOMOLOG"/>
    <property type="match status" value="1"/>
</dbReference>
<dbReference type="PATRIC" id="fig|1218492.5.peg.340"/>
<dbReference type="EMBL" id="JXJQ01000003">
    <property type="protein sequence ID" value="KJY62779.1"/>
    <property type="molecule type" value="Genomic_DNA"/>
</dbReference>
<dbReference type="GO" id="GO:0000156">
    <property type="term" value="F:phosphorelay response regulator activity"/>
    <property type="evidence" value="ECO:0007669"/>
    <property type="project" value="InterPro"/>
</dbReference>
<feature type="domain" description="HTH LytTR-type" evidence="1">
    <location>
        <begin position="46"/>
        <end position="149"/>
    </location>
</feature>
<keyword evidence="3" id="KW-1185">Reference proteome</keyword>
<dbReference type="AlphaFoldDB" id="A0A0F4LWU5"/>
<evidence type="ECO:0000313" key="2">
    <source>
        <dbReference type="EMBL" id="KJY62779.1"/>
    </source>
</evidence>
<dbReference type="PROSITE" id="PS50930">
    <property type="entry name" value="HTH_LYTTR"/>
    <property type="match status" value="1"/>
</dbReference>
<comment type="caution">
    <text evidence="2">The sequence shown here is derived from an EMBL/GenBank/DDBJ whole genome shotgun (WGS) entry which is preliminary data.</text>
</comment>
<dbReference type="PANTHER" id="PTHR37299">
    <property type="entry name" value="TRANSCRIPTIONAL REGULATOR-RELATED"/>
    <property type="match status" value="1"/>
</dbReference>
<dbReference type="SMART" id="SM00850">
    <property type="entry name" value="LytTR"/>
    <property type="match status" value="1"/>
</dbReference>
<dbReference type="Gene3D" id="2.40.50.1020">
    <property type="entry name" value="LytTr DNA-binding domain"/>
    <property type="match status" value="1"/>
</dbReference>
<gene>
    <name evidence="2" type="ORF">JG30_02280</name>
</gene>
<dbReference type="OrthoDB" id="2136316at2"/>
<dbReference type="Proteomes" id="UP000033558">
    <property type="component" value="Unassembled WGS sequence"/>
</dbReference>
<proteinExistence type="predicted"/>
<sequence length="149" mass="17150">MKVEFKKDESLHDEIRVEVKSAEQDSTINKLLAYISKFDKQERSLLPIKTNDRIVTIKMNTLIKIEVQATSLTYYTTAEVVKTTGRLYQVLEVLNDNFVQVSRHAIINLNYLESIENGFAGNMIVRLANNLKTDVSRKYLPELEKELGL</sequence>
<evidence type="ECO:0000313" key="3">
    <source>
        <dbReference type="Proteomes" id="UP000033558"/>
    </source>
</evidence>
<reference evidence="2 3" key="1">
    <citation type="submission" date="2015-01" db="EMBL/GenBank/DDBJ databases">
        <title>Comparative genomics of the lactic acid bacteria isolated from the honey bee gut.</title>
        <authorList>
            <person name="Ellegaard K.M."/>
            <person name="Tamarit D."/>
            <person name="Javelind E."/>
            <person name="Olofsson T."/>
            <person name="Andersson S.G."/>
            <person name="Vasquez A."/>
        </authorList>
    </citation>
    <scope>NUCLEOTIDE SEQUENCE [LARGE SCALE GENOMIC DNA]</scope>
    <source>
        <strain evidence="2 3">Bin4</strain>
    </source>
</reference>
<dbReference type="HOGENOM" id="CLU_106729_2_1_9"/>